<evidence type="ECO:0000313" key="2">
    <source>
        <dbReference type="EMBL" id="EKD04319.1"/>
    </source>
</evidence>
<feature type="compositionally biased region" description="Low complexity" evidence="1">
    <location>
        <begin position="472"/>
        <end position="482"/>
    </location>
</feature>
<dbReference type="Proteomes" id="UP000006757">
    <property type="component" value="Unassembled WGS sequence"/>
</dbReference>
<reference evidence="2 3" key="1">
    <citation type="journal article" date="2012" name="Eukaryot. Cell">
        <title>Genome sequence of the Trichosporon asahii environmental strain CBS 8904.</title>
        <authorList>
            <person name="Yang R.Y."/>
            <person name="Li H.T."/>
            <person name="Zhu H."/>
            <person name="Zhou G.P."/>
            <person name="Wang M."/>
            <person name="Wang L."/>
        </authorList>
    </citation>
    <scope>NUCLEOTIDE SEQUENCE [LARGE SCALE GENOMIC DNA]</scope>
    <source>
        <strain evidence="2 3">CBS 8904</strain>
    </source>
</reference>
<feature type="compositionally biased region" description="Low complexity" evidence="1">
    <location>
        <begin position="411"/>
        <end position="430"/>
    </location>
</feature>
<accession>K1WTV1</accession>
<feature type="compositionally biased region" description="Polar residues" evidence="1">
    <location>
        <begin position="102"/>
        <end position="111"/>
    </location>
</feature>
<evidence type="ECO:0000313" key="3">
    <source>
        <dbReference type="Proteomes" id="UP000006757"/>
    </source>
</evidence>
<dbReference type="AlphaFoldDB" id="K1WTV1"/>
<dbReference type="EMBL" id="AMBO01000227">
    <property type="protein sequence ID" value="EKD04319.1"/>
    <property type="molecule type" value="Genomic_DNA"/>
</dbReference>
<sequence length="510" mass="53996">MPSPSAKEKTDAPDRLSRLFRFPATAAPSPITPREIRTLPRPKTRVTSSIVSAGHLIRTNYLRRISPATPPRPSLKDAFDSTPECKNEDSKEPPSVKEEQFSIGQPPTFQRQPLPEIWRVGKLSYLETQPAHTNVADSGHDVGGGSGAAAEDSMVTIELSSVRVGDKDREDVPLSPADASDHYPRPPSAGSSSSHSTCSSDCTSCRELREPFAVTSEAAYPFGPPPTSAVAAAHDAVYYADDPRSPRRDTTSLSPQLSPASLFRRCDNPDCERCARPSLQSTATASDRLLDNPSDTQLAEPAASVASAAAPSSMPSWMGKHWSPLHSDIYARKEPSEPSPLNVNVTVNVGDGLADVIKTLTEELSSLKLALASRPAIPVDTSPAHQKTPVVNDSDVKPSAVAGPPAPPELPAVAKTTVAAPAPDDPCTPTEPERAASRTGGQLKLEARASPPSAKPYRSTPPKAGSQEPQGFFSDSPASDSAPKSHRTSQSESQSSYYSSSSDADTSGQT</sequence>
<comment type="caution">
    <text evidence="2">The sequence shown here is derived from an EMBL/GenBank/DDBJ whole genome shotgun (WGS) entry which is preliminary data.</text>
</comment>
<feature type="region of interest" description="Disordered" evidence="1">
    <location>
        <begin position="62"/>
        <end position="114"/>
    </location>
</feature>
<feature type="region of interest" description="Disordered" evidence="1">
    <location>
        <begin position="282"/>
        <end position="307"/>
    </location>
</feature>
<protein>
    <submittedName>
        <fullName evidence="2">Uncharacterized protein</fullName>
    </submittedName>
</protein>
<feature type="compositionally biased region" description="Basic and acidic residues" evidence="1">
    <location>
        <begin position="74"/>
        <end position="100"/>
    </location>
</feature>
<feature type="compositionally biased region" description="Low complexity" evidence="1">
    <location>
        <begin position="191"/>
        <end position="202"/>
    </location>
</feature>
<name>K1WTV1_TRIAC</name>
<gene>
    <name evidence="2" type="ORF">A1Q2_01350</name>
</gene>
<feature type="region of interest" description="Disordered" evidence="1">
    <location>
        <begin position="23"/>
        <end position="47"/>
    </location>
</feature>
<keyword evidence="3" id="KW-1185">Reference proteome</keyword>
<feature type="compositionally biased region" description="Low complexity" evidence="1">
    <location>
        <begin position="490"/>
        <end position="502"/>
    </location>
</feature>
<evidence type="ECO:0000256" key="1">
    <source>
        <dbReference type="SAM" id="MobiDB-lite"/>
    </source>
</evidence>
<dbReference type="InParanoid" id="K1WTV1"/>
<feature type="region of interest" description="Disordered" evidence="1">
    <location>
        <begin position="379"/>
        <end position="510"/>
    </location>
</feature>
<proteinExistence type="predicted"/>
<organism evidence="2 3">
    <name type="scientific">Trichosporon asahii var. asahii (strain CBS 8904)</name>
    <name type="common">Yeast</name>
    <dbReference type="NCBI Taxonomy" id="1220162"/>
    <lineage>
        <taxon>Eukaryota</taxon>
        <taxon>Fungi</taxon>
        <taxon>Dikarya</taxon>
        <taxon>Basidiomycota</taxon>
        <taxon>Agaricomycotina</taxon>
        <taxon>Tremellomycetes</taxon>
        <taxon>Trichosporonales</taxon>
        <taxon>Trichosporonaceae</taxon>
        <taxon>Trichosporon</taxon>
    </lineage>
</organism>
<dbReference type="HOGENOM" id="CLU_534404_0_0_1"/>
<feature type="region of interest" description="Disordered" evidence="1">
    <location>
        <begin position="131"/>
        <end position="202"/>
    </location>
</feature>